<evidence type="ECO:0000313" key="2">
    <source>
        <dbReference type="EMBL" id="HJB56665.1"/>
    </source>
</evidence>
<feature type="domain" description="DUF6487" evidence="1">
    <location>
        <begin position="5"/>
        <end position="65"/>
    </location>
</feature>
<accession>A0A9D2M9G4</accession>
<dbReference type="Pfam" id="PF20097">
    <property type="entry name" value="DUF6487"/>
    <property type="match status" value="1"/>
</dbReference>
<reference evidence="2" key="1">
    <citation type="journal article" date="2021" name="PeerJ">
        <title>Extensive microbial diversity within the chicken gut microbiome revealed by metagenomics and culture.</title>
        <authorList>
            <person name="Gilroy R."/>
            <person name="Ravi A."/>
            <person name="Getino M."/>
            <person name="Pursley I."/>
            <person name="Horton D.L."/>
            <person name="Alikhan N.F."/>
            <person name="Baker D."/>
            <person name="Gharbi K."/>
            <person name="Hall N."/>
            <person name="Watson M."/>
            <person name="Adriaenssens E.M."/>
            <person name="Foster-Nyarko E."/>
            <person name="Jarju S."/>
            <person name="Secka A."/>
            <person name="Antonio M."/>
            <person name="Oren A."/>
            <person name="Chaudhuri R.R."/>
            <person name="La Ragione R."/>
            <person name="Hildebrand F."/>
            <person name="Pallen M.J."/>
        </authorList>
    </citation>
    <scope>NUCLEOTIDE SEQUENCE</scope>
    <source>
        <strain evidence="2">CHK189-11263</strain>
    </source>
</reference>
<dbReference type="AlphaFoldDB" id="A0A9D2M9G4"/>
<comment type="caution">
    <text evidence="2">The sequence shown here is derived from an EMBL/GenBank/DDBJ whole genome shotgun (WGS) entry which is preliminary data.</text>
</comment>
<dbReference type="InterPro" id="IPR045504">
    <property type="entry name" value="DUF6487"/>
</dbReference>
<protein>
    <recommendedName>
        <fullName evidence="1">DUF6487 domain-containing protein</fullName>
    </recommendedName>
</protein>
<dbReference type="EMBL" id="DWYC01000039">
    <property type="protein sequence ID" value="HJB56665.1"/>
    <property type="molecule type" value="Genomic_DNA"/>
</dbReference>
<evidence type="ECO:0000313" key="3">
    <source>
        <dbReference type="Proteomes" id="UP000824208"/>
    </source>
</evidence>
<proteinExistence type="predicted"/>
<sequence length="65" mass="7621">MSVKCPLCGREMERGRLYGKEPLLWSPKEKKRTLLRGREDVSLFNGAFPEAWICKDCHKVVVHYK</sequence>
<organism evidence="2 3">
    <name type="scientific">Candidatus Flavonifractor intestinipullorum</name>
    <dbReference type="NCBI Taxonomy" id="2838587"/>
    <lineage>
        <taxon>Bacteria</taxon>
        <taxon>Bacillati</taxon>
        <taxon>Bacillota</taxon>
        <taxon>Clostridia</taxon>
        <taxon>Eubacteriales</taxon>
        <taxon>Oscillospiraceae</taxon>
        <taxon>Flavonifractor</taxon>
    </lineage>
</organism>
<name>A0A9D2M9G4_9FIRM</name>
<evidence type="ECO:0000259" key="1">
    <source>
        <dbReference type="Pfam" id="PF20097"/>
    </source>
</evidence>
<dbReference type="Proteomes" id="UP000824208">
    <property type="component" value="Unassembled WGS sequence"/>
</dbReference>
<gene>
    <name evidence="2" type="ORF">H9714_03840</name>
</gene>
<reference evidence="2" key="2">
    <citation type="submission" date="2021-04" db="EMBL/GenBank/DDBJ databases">
        <authorList>
            <person name="Gilroy R."/>
        </authorList>
    </citation>
    <scope>NUCLEOTIDE SEQUENCE</scope>
    <source>
        <strain evidence="2">CHK189-11263</strain>
    </source>
</reference>